<dbReference type="PANTHER" id="PTHR42069:SF1">
    <property type="entry name" value="MARVEL DOMAIN-CONTAINING PROTEIN"/>
    <property type="match status" value="1"/>
</dbReference>
<dbReference type="OrthoDB" id="5371583at2759"/>
<keyword evidence="1" id="KW-0472">Membrane</keyword>
<sequence length="244" mass="27086">MHKFNAQPSASYQPLGPHSDGKVIDERQFQFNTYTAVEGANDPRCHETRKEDVKLKTAIRILRFVSRLAATAIAIVTASQEAVTFSTYLKTRNIQRDGRGPWATETSLWPTIMLLATSAITAILGLMIVIAYLISVKKANTISSVHSVASVIIELAHIIVWIVVAILYRVGKTGSDLWGWACSPLAEKIQPNFNNVVHFDKVCARGSSSWHLALASAGVQILSGIIWYFVFRRLKVQKKMKTFG</sequence>
<evidence type="ECO:0008006" key="4">
    <source>
        <dbReference type="Google" id="ProtNLM"/>
    </source>
</evidence>
<evidence type="ECO:0000313" key="2">
    <source>
        <dbReference type="EMBL" id="TVY18710.1"/>
    </source>
</evidence>
<evidence type="ECO:0000313" key="3">
    <source>
        <dbReference type="Proteomes" id="UP000469559"/>
    </source>
</evidence>
<dbReference type="Proteomes" id="UP000469559">
    <property type="component" value="Unassembled WGS sequence"/>
</dbReference>
<protein>
    <recommendedName>
        <fullName evidence="4">MARVEL domain-containing protein</fullName>
    </recommendedName>
</protein>
<comment type="caution">
    <text evidence="2">The sequence shown here is derived from an EMBL/GenBank/DDBJ whole genome shotgun (WGS) entry which is preliminary data.</text>
</comment>
<dbReference type="AlphaFoldDB" id="A0A8T9BF40"/>
<feature type="transmembrane region" description="Helical" evidence="1">
    <location>
        <begin position="64"/>
        <end position="88"/>
    </location>
</feature>
<proteinExistence type="predicted"/>
<feature type="transmembrane region" description="Helical" evidence="1">
    <location>
        <begin position="145"/>
        <end position="168"/>
    </location>
</feature>
<feature type="transmembrane region" description="Helical" evidence="1">
    <location>
        <begin position="108"/>
        <end position="133"/>
    </location>
</feature>
<gene>
    <name evidence="2" type="ORF">LARI1_G003849</name>
</gene>
<evidence type="ECO:0000256" key="1">
    <source>
        <dbReference type="SAM" id="Phobius"/>
    </source>
</evidence>
<keyword evidence="3" id="KW-1185">Reference proteome</keyword>
<dbReference type="PANTHER" id="PTHR42069">
    <property type="entry name" value="HYPHAL ANASTAMOSIS-8 PROTEIN"/>
    <property type="match status" value="1"/>
</dbReference>
<accession>A0A8T9BF40</accession>
<keyword evidence="1" id="KW-0812">Transmembrane</keyword>
<dbReference type="EMBL" id="QGMF01000152">
    <property type="protein sequence ID" value="TVY18710.1"/>
    <property type="molecule type" value="Genomic_DNA"/>
</dbReference>
<name>A0A8T9BF40_9HELO</name>
<feature type="transmembrane region" description="Helical" evidence="1">
    <location>
        <begin position="210"/>
        <end position="231"/>
    </location>
</feature>
<reference evidence="2 3" key="1">
    <citation type="submission" date="2018-05" db="EMBL/GenBank/DDBJ databases">
        <title>Whole genome sequencing for identification of molecular markers to develop diagnostic detection tools for the regulated plant pathogen Lachnellula willkommii.</title>
        <authorList>
            <person name="Giroux E."/>
            <person name="Bilodeau G."/>
        </authorList>
    </citation>
    <scope>NUCLEOTIDE SEQUENCE [LARGE SCALE GENOMIC DNA]</scope>
    <source>
        <strain evidence="2 3">CBS 203.66</strain>
    </source>
</reference>
<keyword evidence="1" id="KW-1133">Transmembrane helix</keyword>
<organism evidence="2 3">
    <name type="scientific">Lachnellula arida</name>
    <dbReference type="NCBI Taxonomy" id="1316785"/>
    <lineage>
        <taxon>Eukaryota</taxon>
        <taxon>Fungi</taxon>
        <taxon>Dikarya</taxon>
        <taxon>Ascomycota</taxon>
        <taxon>Pezizomycotina</taxon>
        <taxon>Leotiomycetes</taxon>
        <taxon>Helotiales</taxon>
        <taxon>Lachnaceae</taxon>
        <taxon>Lachnellula</taxon>
    </lineage>
</organism>